<dbReference type="InterPro" id="IPR038186">
    <property type="entry name" value="CHAD_dom_sf"/>
</dbReference>
<reference evidence="3 4" key="1">
    <citation type="journal article" date="2018" name="Appl. Microbiol. Biotechnol.">
        <title>Co-cultivation of the strictly anaerobic methanogen Methanosarcina barkeri with aerobic methanotrophs in an oxygen-limited membrane bioreactor.</title>
        <authorList>
            <person name="In 't Zandt M.H."/>
            <person name="van den Bosch T.J.M."/>
            <person name="Rijkers R."/>
            <person name="van Kessel M.A.H.J."/>
            <person name="Jetten M.S.M."/>
            <person name="Welte C.U."/>
        </authorList>
    </citation>
    <scope>NUCLEOTIDE SEQUENCE [LARGE SCALE GENOMIC DNA]</scope>
    <source>
        <strain evidence="3 4">DSM 17706</strain>
    </source>
</reference>
<dbReference type="OrthoDB" id="9777271at2"/>
<dbReference type="RefSeq" id="WP_108917223.1">
    <property type="nucleotide sequence ID" value="NZ_BGJY01000010.1"/>
</dbReference>
<dbReference type="InterPro" id="IPR033469">
    <property type="entry name" value="CYTH-like_dom_sf"/>
</dbReference>
<protein>
    <submittedName>
        <fullName evidence="3">CHAD domain containing protein</fullName>
    </submittedName>
</protein>
<dbReference type="PANTHER" id="PTHR39339:SF1">
    <property type="entry name" value="CHAD DOMAIN-CONTAINING PROTEIN"/>
    <property type="match status" value="1"/>
</dbReference>
<gene>
    <name evidence="3" type="ORF">C5689_10210</name>
</gene>
<feature type="domain" description="CHAD" evidence="2">
    <location>
        <begin position="232"/>
        <end position="527"/>
    </location>
</feature>
<dbReference type="Pfam" id="PF05235">
    <property type="entry name" value="CHAD"/>
    <property type="match status" value="1"/>
</dbReference>
<dbReference type="EMBL" id="PUIV01000013">
    <property type="protein sequence ID" value="PWB94003.1"/>
    <property type="molecule type" value="Genomic_DNA"/>
</dbReference>
<feature type="region of interest" description="Disordered" evidence="1">
    <location>
        <begin position="1"/>
        <end position="29"/>
    </location>
</feature>
<dbReference type="Gene3D" id="1.40.20.10">
    <property type="entry name" value="CHAD domain"/>
    <property type="match status" value="1"/>
</dbReference>
<keyword evidence="4" id="KW-1185">Reference proteome</keyword>
<dbReference type="SUPFAM" id="SSF55154">
    <property type="entry name" value="CYTH-like phosphatases"/>
    <property type="match status" value="1"/>
</dbReference>
<dbReference type="SMART" id="SM00880">
    <property type="entry name" value="CHAD"/>
    <property type="match status" value="1"/>
</dbReference>
<name>A0A2U1SQY5_METSR</name>
<dbReference type="PANTHER" id="PTHR39339">
    <property type="entry name" value="SLR1444 PROTEIN"/>
    <property type="match status" value="1"/>
</dbReference>
<organism evidence="3 4">
    <name type="scientific">Methylosinus sporium</name>
    <dbReference type="NCBI Taxonomy" id="428"/>
    <lineage>
        <taxon>Bacteria</taxon>
        <taxon>Pseudomonadati</taxon>
        <taxon>Pseudomonadota</taxon>
        <taxon>Alphaproteobacteria</taxon>
        <taxon>Hyphomicrobiales</taxon>
        <taxon>Methylocystaceae</taxon>
        <taxon>Methylosinus</taxon>
    </lineage>
</organism>
<comment type="caution">
    <text evidence="3">The sequence shown here is derived from an EMBL/GenBank/DDBJ whole genome shotgun (WGS) entry which is preliminary data.</text>
</comment>
<dbReference type="InterPro" id="IPR007899">
    <property type="entry name" value="CHAD_dom"/>
</dbReference>
<evidence type="ECO:0000256" key="1">
    <source>
        <dbReference type="SAM" id="MobiDB-lite"/>
    </source>
</evidence>
<accession>A0A2U1SQY5</accession>
<dbReference type="Proteomes" id="UP000245137">
    <property type="component" value="Unassembled WGS sequence"/>
</dbReference>
<proteinExistence type="predicted"/>
<dbReference type="PROSITE" id="PS51708">
    <property type="entry name" value="CHAD"/>
    <property type="match status" value="1"/>
</dbReference>
<evidence type="ECO:0000313" key="3">
    <source>
        <dbReference type="EMBL" id="PWB94003.1"/>
    </source>
</evidence>
<evidence type="ECO:0000259" key="2">
    <source>
        <dbReference type="PROSITE" id="PS51708"/>
    </source>
</evidence>
<sequence>MDRLLVSSASAREAARRATRNTRGEGPRIRLGTDRAGMSAAARCESVTIGAVARPTRRIRSIVFDTAVGDLHKQNIMLRGYELHGAAFVELSWARPAASGARGSIELRVPTLRTVLGLSEPLRRSIAERPLEARSVAETERRERLLERAATRISVCFDDGFVEAGGRRSNFHEIELQLLEGAEEELWNVAAELAPRANARVLPMSEAELALARATGADPAPVKARRPKLAPDASLDEAIVAFLSACLDQFVANWPALQYRAPEEAIHQMRVALRRLRAGVSMLRRGVASEALETASTRAKDISATLGEARNLDVLLDMLVTGPLAQANGEPSFYALLDAAERKRIEAHSAVAALVAAPQTTQFVIALRGALAARNWRAPPGADGRAAFDPSAPGSAKDFAMRSLDRLHRRALKASRDLASLTPDQRHDARIAFKKARYAAEFFESLFDAHTKARRYLRQTSALQDRLGAYNDLAVAAELLRGLGESEADLAPASAFAVGWCAHAREGGAVDWKKTEKSLKQLETFWR</sequence>
<dbReference type="AlphaFoldDB" id="A0A2U1SQY5"/>
<evidence type="ECO:0000313" key="4">
    <source>
        <dbReference type="Proteomes" id="UP000245137"/>
    </source>
</evidence>